<dbReference type="AlphaFoldDB" id="A0AAD7SNT0"/>
<name>A0AAD7SNT0_9TELE</name>
<dbReference type="EMBL" id="JAINUG010000047">
    <property type="protein sequence ID" value="KAJ8405558.1"/>
    <property type="molecule type" value="Genomic_DNA"/>
</dbReference>
<keyword evidence="2" id="KW-0472">Membrane</keyword>
<organism evidence="4 5">
    <name type="scientific">Aldrovandia affinis</name>
    <dbReference type="NCBI Taxonomy" id="143900"/>
    <lineage>
        <taxon>Eukaryota</taxon>
        <taxon>Metazoa</taxon>
        <taxon>Chordata</taxon>
        <taxon>Craniata</taxon>
        <taxon>Vertebrata</taxon>
        <taxon>Euteleostomi</taxon>
        <taxon>Actinopterygii</taxon>
        <taxon>Neopterygii</taxon>
        <taxon>Teleostei</taxon>
        <taxon>Notacanthiformes</taxon>
        <taxon>Halosauridae</taxon>
        <taxon>Aldrovandia</taxon>
    </lineage>
</organism>
<evidence type="ECO:0000256" key="2">
    <source>
        <dbReference type="SAM" id="Phobius"/>
    </source>
</evidence>
<feature type="domain" description="Reverse transcriptase" evidence="3">
    <location>
        <begin position="245"/>
        <end position="478"/>
    </location>
</feature>
<dbReference type="Proteomes" id="UP001221898">
    <property type="component" value="Unassembled WGS sequence"/>
</dbReference>
<sequence>MPLRRNKIKWPKANESEEWRKLDEHLSGLLQTALRGSVEAKLNLFGEILYEKCSNRYGKVTVRKAVARTKGRREKEIDDLVASRRQLRKRWRKADESEKEGLKVLWDEIRSSLANLRRAERIRRRRKRKEKERSSFFRNPFRHARGLLEEKTSGTLDVSKEDLEEHNRTQYSDPARNNPLGSPGYVPRPTEPSALFDTSPPKLSEVRQVIQRARSASAPGPNGIPYKLYKNCPRVLKLLWTLMRVTWNKQSIPSEWQRAVAVSIPKQQNAKTIEQFRSIALLNVEKLFFSVMARRMTTYLMENNYIDTSCQKAGVPGFPGCVEHASMIWEQIQTTKREKKDLHVIWLDLANAYGSVPHQLIAYALEFFYIPDNIRTMIMNYFQDMHMCFALKKFTTGWQQLEVGIAMGCSISPILFIAAFEVILIGARQRLDELIIWARMNFKPQKSRSLSLRKGERNDRVTFTIGGEDIPRIVDQPI</sequence>
<feature type="compositionally biased region" description="Basic and acidic residues" evidence="1">
    <location>
        <begin position="148"/>
        <end position="168"/>
    </location>
</feature>
<feature type="region of interest" description="Disordered" evidence="1">
    <location>
        <begin position="148"/>
        <end position="184"/>
    </location>
</feature>
<keyword evidence="2" id="KW-1133">Transmembrane helix</keyword>
<reference evidence="4" key="1">
    <citation type="journal article" date="2023" name="Science">
        <title>Genome structures resolve the early diversification of teleost fishes.</title>
        <authorList>
            <person name="Parey E."/>
            <person name="Louis A."/>
            <person name="Montfort J."/>
            <person name="Bouchez O."/>
            <person name="Roques C."/>
            <person name="Iampietro C."/>
            <person name="Lluch J."/>
            <person name="Castinel A."/>
            <person name="Donnadieu C."/>
            <person name="Desvignes T."/>
            <person name="Floi Bucao C."/>
            <person name="Jouanno E."/>
            <person name="Wen M."/>
            <person name="Mejri S."/>
            <person name="Dirks R."/>
            <person name="Jansen H."/>
            <person name="Henkel C."/>
            <person name="Chen W.J."/>
            <person name="Zahm M."/>
            <person name="Cabau C."/>
            <person name="Klopp C."/>
            <person name="Thompson A.W."/>
            <person name="Robinson-Rechavi M."/>
            <person name="Braasch I."/>
            <person name="Lecointre G."/>
            <person name="Bobe J."/>
            <person name="Postlethwait J.H."/>
            <person name="Berthelot C."/>
            <person name="Roest Crollius H."/>
            <person name="Guiguen Y."/>
        </authorList>
    </citation>
    <scope>NUCLEOTIDE SEQUENCE</scope>
    <source>
        <strain evidence="4">NC1722</strain>
    </source>
</reference>
<dbReference type="InterPro" id="IPR000477">
    <property type="entry name" value="RT_dom"/>
</dbReference>
<protein>
    <recommendedName>
        <fullName evidence="3">Reverse transcriptase domain-containing protein</fullName>
    </recommendedName>
</protein>
<accession>A0AAD7SNT0</accession>
<comment type="caution">
    <text evidence="4">The sequence shown here is derived from an EMBL/GenBank/DDBJ whole genome shotgun (WGS) entry which is preliminary data.</text>
</comment>
<keyword evidence="5" id="KW-1185">Reference proteome</keyword>
<feature type="transmembrane region" description="Helical" evidence="2">
    <location>
        <begin position="403"/>
        <end position="427"/>
    </location>
</feature>
<evidence type="ECO:0000256" key="1">
    <source>
        <dbReference type="SAM" id="MobiDB-lite"/>
    </source>
</evidence>
<evidence type="ECO:0000259" key="3">
    <source>
        <dbReference type="PROSITE" id="PS50878"/>
    </source>
</evidence>
<gene>
    <name evidence="4" type="ORF">AAFF_G00315380</name>
</gene>
<proteinExistence type="predicted"/>
<dbReference type="Pfam" id="PF00078">
    <property type="entry name" value="RVT_1"/>
    <property type="match status" value="1"/>
</dbReference>
<dbReference type="PROSITE" id="PS50878">
    <property type="entry name" value="RT_POL"/>
    <property type="match status" value="1"/>
</dbReference>
<evidence type="ECO:0000313" key="5">
    <source>
        <dbReference type="Proteomes" id="UP001221898"/>
    </source>
</evidence>
<keyword evidence="2" id="KW-0812">Transmembrane</keyword>
<dbReference type="PANTHER" id="PTHR19446">
    <property type="entry name" value="REVERSE TRANSCRIPTASES"/>
    <property type="match status" value="1"/>
</dbReference>
<evidence type="ECO:0000313" key="4">
    <source>
        <dbReference type="EMBL" id="KAJ8405558.1"/>
    </source>
</evidence>